<keyword evidence="10" id="KW-1185">Reference proteome</keyword>
<gene>
    <name evidence="9" type="primary">fliO</name>
    <name evidence="9" type="ORF">LL252_15775</name>
</gene>
<proteinExistence type="inferred from homology"/>
<evidence type="ECO:0000256" key="3">
    <source>
        <dbReference type="ARBA" id="ARBA00022989"/>
    </source>
</evidence>
<feature type="compositionally biased region" description="Low complexity" evidence="8">
    <location>
        <begin position="111"/>
        <end position="120"/>
    </location>
</feature>
<dbReference type="PANTHER" id="PTHR38766">
    <property type="entry name" value="FLAGELLAR PROTEIN FLIO"/>
    <property type="match status" value="1"/>
</dbReference>
<evidence type="ECO:0000256" key="4">
    <source>
        <dbReference type="ARBA" id="ARBA00023136"/>
    </source>
</evidence>
<evidence type="ECO:0000256" key="5">
    <source>
        <dbReference type="ARBA" id="ARBA00023143"/>
    </source>
</evidence>
<dbReference type="GO" id="GO:0044781">
    <property type="term" value="P:bacterial-type flagellum organization"/>
    <property type="evidence" value="ECO:0007669"/>
    <property type="project" value="UniProtKB-UniRule"/>
</dbReference>
<evidence type="ECO:0000256" key="6">
    <source>
        <dbReference type="ARBA" id="ARBA00037937"/>
    </source>
</evidence>
<keyword evidence="5 7" id="KW-0975">Bacterial flagellum</keyword>
<feature type="region of interest" description="Disordered" evidence="8">
    <location>
        <begin position="100"/>
        <end position="123"/>
    </location>
</feature>
<keyword evidence="4 7" id="KW-0472">Membrane</keyword>
<keyword evidence="2 7" id="KW-0812">Transmembrane</keyword>
<comment type="similarity">
    <text evidence="6 7">Belongs to the FliO/MopB family.</text>
</comment>
<dbReference type="InterPro" id="IPR022781">
    <property type="entry name" value="Flagellar_biosynth_FliO"/>
</dbReference>
<evidence type="ECO:0000256" key="2">
    <source>
        <dbReference type="ARBA" id="ARBA00022692"/>
    </source>
</evidence>
<dbReference type="AlphaFoldDB" id="A0A9Q3US37"/>
<comment type="caution">
    <text evidence="9">The sequence shown here is derived from an EMBL/GenBank/DDBJ whole genome shotgun (WGS) entry which is preliminary data.</text>
</comment>
<keyword evidence="3 7" id="KW-1133">Transmembrane helix</keyword>
<dbReference type="Proteomes" id="UP001108027">
    <property type="component" value="Unassembled WGS sequence"/>
</dbReference>
<dbReference type="RefSeq" id="WP_228234704.1">
    <property type="nucleotide sequence ID" value="NZ_JAJGNA010000027.1"/>
</dbReference>
<keyword evidence="9" id="KW-0282">Flagellum</keyword>
<dbReference type="GO" id="GO:0005886">
    <property type="term" value="C:plasma membrane"/>
    <property type="evidence" value="ECO:0007669"/>
    <property type="project" value="UniProtKB-SubCell"/>
</dbReference>
<protein>
    <recommendedName>
        <fullName evidence="7">Flagellar protein</fullName>
    </recommendedName>
</protein>
<dbReference type="InterPro" id="IPR052205">
    <property type="entry name" value="FliO/MopB"/>
</dbReference>
<keyword evidence="1 7" id="KW-1003">Cell membrane</keyword>
<name>A0A9Q3US37_9GAMM</name>
<accession>A0A9Q3US37</accession>
<dbReference type="GO" id="GO:0009425">
    <property type="term" value="C:bacterial-type flagellum basal body"/>
    <property type="evidence" value="ECO:0007669"/>
    <property type="project" value="UniProtKB-SubCell"/>
</dbReference>
<comment type="subcellular location">
    <subcellularLocation>
        <location evidence="7">Cell membrane</location>
    </subcellularLocation>
    <subcellularLocation>
        <location evidence="7">Bacterial flagellum basal body</location>
    </subcellularLocation>
</comment>
<dbReference type="PANTHER" id="PTHR38766:SF1">
    <property type="entry name" value="FLAGELLAR PROTEIN FLIO"/>
    <property type="match status" value="1"/>
</dbReference>
<evidence type="ECO:0000256" key="7">
    <source>
        <dbReference type="RuleBase" id="RU362064"/>
    </source>
</evidence>
<organism evidence="9 10">
    <name type="scientific">Alloalcanivorax marinus</name>
    <dbReference type="NCBI Taxonomy" id="1177169"/>
    <lineage>
        <taxon>Bacteria</taxon>
        <taxon>Pseudomonadati</taxon>
        <taxon>Pseudomonadota</taxon>
        <taxon>Gammaproteobacteria</taxon>
        <taxon>Oceanospirillales</taxon>
        <taxon>Alcanivoracaceae</taxon>
        <taxon>Alloalcanivorax</taxon>
    </lineage>
</organism>
<keyword evidence="9" id="KW-0966">Cell projection</keyword>
<evidence type="ECO:0000256" key="1">
    <source>
        <dbReference type="ARBA" id="ARBA00022475"/>
    </source>
</evidence>
<dbReference type="Pfam" id="PF04347">
    <property type="entry name" value="FliO"/>
    <property type="match status" value="1"/>
</dbReference>
<keyword evidence="9" id="KW-0969">Cilium</keyword>
<evidence type="ECO:0000313" key="9">
    <source>
        <dbReference type="EMBL" id="MCC4310033.1"/>
    </source>
</evidence>
<evidence type="ECO:0000256" key="8">
    <source>
        <dbReference type="SAM" id="MobiDB-lite"/>
    </source>
</evidence>
<sequence>MSTDAARDNALQAVSMSGGGEAMLGMAALGKTALVLLLLVGVILLCGWLLRRLAPGQGRDARLLTVVASRAVGAKERVVVVDVDGTRLVLGVGGGRVSRLHQYPAPDTPADDGPSSPDGDLPFSARFAQALKKNLRGGRG</sequence>
<evidence type="ECO:0000313" key="10">
    <source>
        <dbReference type="Proteomes" id="UP001108027"/>
    </source>
</evidence>
<dbReference type="EMBL" id="JAJGNA010000027">
    <property type="protein sequence ID" value="MCC4310033.1"/>
    <property type="molecule type" value="Genomic_DNA"/>
</dbReference>
<dbReference type="NCBIfam" id="TIGR03500">
    <property type="entry name" value="FliO_TIGR"/>
    <property type="match status" value="1"/>
</dbReference>
<reference evidence="9" key="1">
    <citation type="submission" date="2021-10" db="EMBL/GenBank/DDBJ databases">
        <title>The diversity and Nitrogen Metabolism of Culturable Nitrate-Utilizing Bacteria Within the Oxygen Minimum Zone of the Changjiang (Yangtze River)Estuary.</title>
        <authorList>
            <person name="Zhang D."/>
            <person name="Zheng J."/>
            <person name="Liu S."/>
            <person name="He W."/>
        </authorList>
    </citation>
    <scope>NUCLEOTIDE SEQUENCE</scope>
    <source>
        <strain evidence="9">FXH-223</strain>
    </source>
</reference>
<feature type="transmembrane region" description="Helical" evidence="7">
    <location>
        <begin position="33"/>
        <end position="50"/>
    </location>
</feature>